<dbReference type="SUPFAM" id="SSF51695">
    <property type="entry name" value="PLC-like phosphodiesterases"/>
    <property type="match status" value="1"/>
</dbReference>
<feature type="compositionally biased region" description="Polar residues" evidence="1">
    <location>
        <begin position="128"/>
        <end position="137"/>
    </location>
</feature>
<evidence type="ECO:0000256" key="1">
    <source>
        <dbReference type="SAM" id="MobiDB-lite"/>
    </source>
</evidence>
<feature type="transmembrane region" description="Helical" evidence="2">
    <location>
        <begin position="77"/>
        <end position="100"/>
    </location>
</feature>
<keyword evidence="2" id="KW-1133">Transmembrane helix</keyword>
<keyword evidence="4" id="KW-1185">Reference proteome</keyword>
<dbReference type="InterPro" id="IPR017946">
    <property type="entry name" value="PLC-like_Pdiesterase_TIM-brl"/>
</dbReference>
<reference evidence="3" key="1">
    <citation type="submission" date="2023-06" db="EMBL/GenBank/DDBJ databases">
        <title>Survivors Of The Sea: Transcriptome response of Skeletonema marinoi to long-term dormancy.</title>
        <authorList>
            <person name="Pinder M.I.M."/>
            <person name="Kourtchenko O."/>
            <person name="Robertson E.K."/>
            <person name="Larsson T."/>
            <person name="Maumus F."/>
            <person name="Osuna-Cruz C.M."/>
            <person name="Vancaester E."/>
            <person name="Stenow R."/>
            <person name="Vandepoele K."/>
            <person name="Ploug H."/>
            <person name="Bruchert V."/>
            <person name="Godhe A."/>
            <person name="Topel M."/>
        </authorList>
    </citation>
    <scope>NUCLEOTIDE SEQUENCE</scope>
    <source>
        <strain evidence="3">R05AC</strain>
    </source>
</reference>
<dbReference type="PANTHER" id="PTHR13593:SF140">
    <property type="entry name" value="PLC-LIKE PHOSPHODIESTERASE"/>
    <property type="match status" value="1"/>
</dbReference>
<dbReference type="EMBL" id="JATAAI010000033">
    <property type="protein sequence ID" value="KAK1735583.1"/>
    <property type="molecule type" value="Genomic_DNA"/>
</dbReference>
<dbReference type="InterPro" id="IPR051057">
    <property type="entry name" value="PI-PLC_domain"/>
</dbReference>
<feature type="region of interest" description="Disordered" evidence="1">
    <location>
        <begin position="20"/>
        <end position="69"/>
    </location>
</feature>
<comment type="caution">
    <text evidence="3">The sequence shown here is derived from an EMBL/GenBank/DDBJ whole genome shotgun (WGS) entry which is preliminary data.</text>
</comment>
<organism evidence="3 4">
    <name type="scientific">Skeletonema marinoi</name>
    <dbReference type="NCBI Taxonomy" id="267567"/>
    <lineage>
        <taxon>Eukaryota</taxon>
        <taxon>Sar</taxon>
        <taxon>Stramenopiles</taxon>
        <taxon>Ochrophyta</taxon>
        <taxon>Bacillariophyta</taxon>
        <taxon>Coscinodiscophyceae</taxon>
        <taxon>Thalassiosirophycidae</taxon>
        <taxon>Thalassiosirales</taxon>
        <taxon>Skeletonemataceae</taxon>
        <taxon>Skeletonema</taxon>
        <taxon>Skeletonema marinoi-dohrnii complex</taxon>
    </lineage>
</organism>
<feature type="compositionally biased region" description="Polar residues" evidence="1">
    <location>
        <begin position="25"/>
        <end position="59"/>
    </location>
</feature>
<evidence type="ECO:0000313" key="3">
    <source>
        <dbReference type="EMBL" id="KAK1735583.1"/>
    </source>
</evidence>
<protein>
    <submittedName>
        <fullName evidence="3">Phosphoinositide-specific phospholipase C domain-containing protein</fullName>
    </submittedName>
</protein>
<sequence>MYDMNSIGSGVHERTPISARAAAASLQQPRSHFKQTPSNTRRQQQQDNASIQNASQNSTHSDDELGRLVSPPKKNRCTLPVASFSLVVVAVALIVTWQVFPTEEIVVKFLPKFEAPASPYMGEEAPGTATSDSDQNNGDGGIDIDIPLENEVPISDATSVPSFMKCPIDSDELCCNGSPQNCELKVNETMFATLHNAMSTEEGDFTFGFNHYKTLEKAMVAGYRGINLDVCNCNGKLQFCHNVCDYGERVPQEVFTNVVNFLKEYPSEVIILIFQATTEKGPIVWNDLYDEMKQVEDFEDMLYVHQGEGQEWPLMGDLVKSNKRIVTFYFNGGTCTDDICPEPFLPFFKYTAETEYQSANLDELRNIQYSCQLTRGPGGFKGDFFAVNNFVTPPDPEASAITNTQKFLSERLTSCANFNGKRPNFVYVDFWGEGVTSQLVQYANKQMASQKEKEEQKERS</sequence>
<dbReference type="AlphaFoldDB" id="A0AAD9D7G3"/>
<dbReference type="GO" id="GO:0006629">
    <property type="term" value="P:lipid metabolic process"/>
    <property type="evidence" value="ECO:0007669"/>
    <property type="project" value="InterPro"/>
</dbReference>
<dbReference type="Proteomes" id="UP001224775">
    <property type="component" value="Unassembled WGS sequence"/>
</dbReference>
<keyword evidence="2" id="KW-0472">Membrane</keyword>
<dbReference type="PANTHER" id="PTHR13593">
    <property type="match status" value="1"/>
</dbReference>
<evidence type="ECO:0000313" key="4">
    <source>
        <dbReference type="Proteomes" id="UP001224775"/>
    </source>
</evidence>
<dbReference type="Gene3D" id="3.20.20.190">
    <property type="entry name" value="Phosphatidylinositol (PI) phosphodiesterase"/>
    <property type="match status" value="1"/>
</dbReference>
<accession>A0AAD9D7G3</accession>
<feature type="region of interest" description="Disordered" evidence="1">
    <location>
        <begin position="120"/>
        <end position="143"/>
    </location>
</feature>
<name>A0AAD9D7G3_9STRA</name>
<gene>
    <name evidence="3" type="ORF">QTG54_013746</name>
</gene>
<dbReference type="GO" id="GO:0008081">
    <property type="term" value="F:phosphoric diester hydrolase activity"/>
    <property type="evidence" value="ECO:0007669"/>
    <property type="project" value="InterPro"/>
</dbReference>
<dbReference type="Pfam" id="PF26178">
    <property type="entry name" value="PI-PLC_cat"/>
    <property type="match status" value="1"/>
</dbReference>
<proteinExistence type="predicted"/>
<evidence type="ECO:0000256" key="2">
    <source>
        <dbReference type="SAM" id="Phobius"/>
    </source>
</evidence>
<keyword evidence="2" id="KW-0812">Transmembrane</keyword>